<dbReference type="Pfam" id="PF01391">
    <property type="entry name" value="Collagen"/>
    <property type="match status" value="1"/>
</dbReference>
<dbReference type="InterPro" id="IPR008160">
    <property type="entry name" value="Collagen"/>
</dbReference>
<dbReference type="Pfam" id="PF00746">
    <property type="entry name" value="Gram_pos_anchor"/>
    <property type="match status" value="1"/>
</dbReference>
<keyword evidence="5" id="KW-0572">Peptidoglycan-anchor</keyword>
<dbReference type="PRINTS" id="PR00015">
    <property type="entry name" value="GPOSANCHOR"/>
</dbReference>
<dbReference type="GO" id="GO:0031012">
    <property type="term" value="C:extracellular matrix"/>
    <property type="evidence" value="ECO:0007669"/>
    <property type="project" value="TreeGrafter"/>
</dbReference>
<dbReference type="GO" id="GO:0005615">
    <property type="term" value="C:extracellular space"/>
    <property type="evidence" value="ECO:0007669"/>
    <property type="project" value="TreeGrafter"/>
</dbReference>
<dbReference type="GO" id="GO:0030020">
    <property type="term" value="F:extracellular matrix structural constituent conferring tensile strength"/>
    <property type="evidence" value="ECO:0007669"/>
    <property type="project" value="TreeGrafter"/>
</dbReference>
<dbReference type="PANTHER" id="PTHR24023:SF1082">
    <property type="entry name" value="COLLAGEN TRIPLE HELIX REPEAT"/>
    <property type="match status" value="1"/>
</dbReference>
<accession>A0A922NTT7</accession>
<feature type="domain" description="Gram-positive cocci surface proteins LPxTG" evidence="7">
    <location>
        <begin position="224"/>
        <end position="256"/>
    </location>
</feature>
<dbReference type="EMBL" id="AWEX01000080">
    <property type="protein sequence ID" value="KED03878.1"/>
    <property type="molecule type" value="Genomic_DNA"/>
</dbReference>
<evidence type="ECO:0000256" key="6">
    <source>
        <dbReference type="SAM" id="MobiDB-lite"/>
    </source>
</evidence>
<proteinExistence type="predicted"/>
<evidence type="ECO:0000259" key="7">
    <source>
        <dbReference type="PROSITE" id="PS50847"/>
    </source>
</evidence>
<name>A0A922NTT7_9STRE</name>
<sequence>MTNKKNYHKAARRYGLYSVLALAVAAGLRTGGGVKADVGIPSYPNTSVFKGAHWTVLDERLADYHEELEEYLNFKFNVLNSQMNGLDKKIKENAERPGPPGPIGPKGDTGPTGPVGPAGPKGDRGKDGKDGQPGLPGVQGPKGDTGPAGLKGDKGEQGQRGEKGEQKPKGDQGKDTKPSAPKSPEKAPAPKAPKASEQSASPKVPAPKSAPSKSAAPTGQKAVLPATGEASHPFFSLAALSVIASAGLLTLKRKNN</sequence>
<evidence type="ECO:0000256" key="5">
    <source>
        <dbReference type="ARBA" id="ARBA00023088"/>
    </source>
</evidence>
<keyword evidence="3" id="KW-0732">Signal</keyword>
<keyword evidence="2" id="KW-0964">Secreted</keyword>
<dbReference type="RefSeq" id="WP_037581259.1">
    <property type="nucleotide sequence ID" value="NZ_AWEX01000080.1"/>
</dbReference>
<dbReference type="InterPro" id="IPR019950">
    <property type="entry name" value="M_anchor"/>
</dbReference>
<feature type="compositionally biased region" description="Basic and acidic residues" evidence="6">
    <location>
        <begin position="121"/>
        <end position="130"/>
    </location>
</feature>
<dbReference type="Proteomes" id="UP000028704">
    <property type="component" value="Unassembled WGS sequence"/>
</dbReference>
<evidence type="ECO:0000313" key="8">
    <source>
        <dbReference type="EMBL" id="KED03878.1"/>
    </source>
</evidence>
<feature type="compositionally biased region" description="Low complexity" evidence="6">
    <location>
        <begin position="192"/>
        <end position="217"/>
    </location>
</feature>
<keyword evidence="8" id="KW-0176">Collagen</keyword>
<dbReference type="PROSITE" id="PS50847">
    <property type="entry name" value="GRAM_POS_ANCHORING"/>
    <property type="match status" value="1"/>
</dbReference>
<keyword evidence="1" id="KW-0134">Cell wall</keyword>
<dbReference type="PANTHER" id="PTHR24023">
    <property type="entry name" value="COLLAGEN ALPHA"/>
    <property type="match status" value="1"/>
</dbReference>
<gene>
    <name evidence="8" type="ORF">CECT5772_08376</name>
</gene>
<evidence type="ECO:0000256" key="2">
    <source>
        <dbReference type="ARBA" id="ARBA00022525"/>
    </source>
</evidence>
<dbReference type="InterPro" id="IPR019931">
    <property type="entry name" value="LPXTG_anchor"/>
</dbReference>
<protein>
    <submittedName>
        <fullName evidence="8">Collagen-like protein SclZ.2</fullName>
    </submittedName>
</protein>
<dbReference type="InterPro" id="IPR050149">
    <property type="entry name" value="Collagen_superfamily"/>
</dbReference>
<comment type="caution">
    <text evidence="8">The sequence shown here is derived from an EMBL/GenBank/DDBJ whole genome shotgun (WGS) entry which is preliminary data.</text>
</comment>
<organism evidence="8 9">
    <name type="scientific">Streptococcus equi subsp. ruminatorum CECT 5772</name>
    <dbReference type="NCBI Taxonomy" id="1051981"/>
    <lineage>
        <taxon>Bacteria</taxon>
        <taxon>Bacillati</taxon>
        <taxon>Bacillota</taxon>
        <taxon>Bacilli</taxon>
        <taxon>Lactobacillales</taxon>
        <taxon>Streptococcaceae</taxon>
        <taxon>Streptococcus</taxon>
    </lineage>
</organism>
<dbReference type="AlphaFoldDB" id="A0A922NTT7"/>
<feature type="region of interest" description="Disordered" evidence="6">
    <location>
        <begin position="91"/>
        <end position="224"/>
    </location>
</feature>
<feature type="compositionally biased region" description="Basic and acidic residues" evidence="6">
    <location>
        <begin position="151"/>
        <end position="177"/>
    </location>
</feature>
<evidence type="ECO:0000256" key="3">
    <source>
        <dbReference type="ARBA" id="ARBA00022729"/>
    </source>
</evidence>
<dbReference type="GO" id="GO:0030198">
    <property type="term" value="P:extracellular matrix organization"/>
    <property type="evidence" value="ECO:0007669"/>
    <property type="project" value="TreeGrafter"/>
</dbReference>
<evidence type="ECO:0000256" key="1">
    <source>
        <dbReference type="ARBA" id="ARBA00022512"/>
    </source>
</evidence>
<reference evidence="8 9" key="1">
    <citation type="journal article" date="2014" name="Int. J. Syst. Evol. Microbiol.">
        <title>Phylogenomics and the dynamic genome evolution of the genus Streptococcus.</title>
        <authorList>
            <consortium name="The Broad Institute Genome Sequencing Platform"/>
            <person name="Richards V.P."/>
            <person name="Palmer S.R."/>
            <person name="Pavinski Bitar P.D."/>
            <person name="Qin X."/>
            <person name="Weinstock G.M."/>
            <person name="Highlander S.K."/>
            <person name="Town C.D."/>
            <person name="Burne R.A."/>
            <person name="Stanhope M.J."/>
        </authorList>
    </citation>
    <scope>NUCLEOTIDE SEQUENCE [LARGE SCALE GENOMIC DNA]</scope>
    <source>
        <strain evidence="8 9">CECT 5772</strain>
    </source>
</reference>
<keyword evidence="4" id="KW-0677">Repeat</keyword>
<evidence type="ECO:0000313" key="9">
    <source>
        <dbReference type="Proteomes" id="UP000028704"/>
    </source>
</evidence>
<evidence type="ECO:0000256" key="4">
    <source>
        <dbReference type="ARBA" id="ARBA00022737"/>
    </source>
</evidence>
<dbReference type="NCBIfam" id="TIGR01167">
    <property type="entry name" value="LPXTG_anchor"/>
    <property type="match status" value="1"/>
</dbReference>